<sequence length="229" mass="25499">MSRLTFNKADKNTERQVKLAVHKCRSSDFDDPVFLVEFSMHELLLVLNALDQKKSPGPDNVHGVMIVHLCPSGTQRLLDIFNQSRKSGRLPHEWKRATIIPIRKPGKTAITCFHGNNMDLGGDIVQKIRFCTFANVSDAQNLKKPTNHTAAAFLDLSKALDTVWRNKLILKIQGVPQGSVLSPTLFSMFLAGVEKLITENSSNGLFADDIVLWHSSHDIPSIEANLSQC</sequence>
<proteinExistence type="predicted"/>
<dbReference type="Proteomes" id="UP000887159">
    <property type="component" value="Unassembled WGS sequence"/>
</dbReference>
<dbReference type="InterPro" id="IPR000477">
    <property type="entry name" value="RT_dom"/>
</dbReference>
<evidence type="ECO:0000259" key="1">
    <source>
        <dbReference type="PROSITE" id="PS50878"/>
    </source>
</evidence>
<comment type="caution">
    <text evidence="2">The sequence shown here is derived from an EMBL/GenBank/DDBJ whole genome shotgun (WGS) entry which is preliminary data.</text>
</comment>
<dbReference type="GO" id="GO:0003964">
    <property type="term" value="F:RNA-directed DNA polymerase activity"/>
    <property type="evidence" value="ECO:0007669"/>
    <property type="project" value="UniProtKB-KW"/>
</dbReference>
<dbReference type="AlphaFoldDB" id="A0A8X6WBT6"/>
<dbReference type="Pfam" id="PF00078">
    <property type="entry name" value="RVT_1"/>
    <property type="match status" value="1"/>
</dbReference>
<name>A0A8X6WBT6_TRICX</name>
<protein>
    <submittedName>
        <fullName evidence="2">Putative RNA-directed DNA polymerase from transposon BS</fullName>
    </submittedName>
</protein>
<evidence type="ECO:0000313" key="2">
    <source>
        <dbReference type="EMBL" id="GFY32092.1"/>
    </source>
</evidence>
<keyword evidence="2" id="KW-0808">Transferase</keyword>
<keyword evidence="2" id="KW-0695">RNA-directed DNA polymerase</keyword>
<keyword evidence="3" id="KW-1185">Reference proteome</keyword>
<reference evidence="2" key="1">
    <citation type="submission" date="2020-08" db="EMBL/GenBank/DDBJ databases">
        <title>Multicomponent nature underlies the extraordinary mechanical properties of spider dragline silk.</title>
        <authorList>
            <person name="Kono N."/>
            <person name="Nakamura H."/>
            <person name="Mori M."/>
            <person name="Yoshida Y."/>
            <person name="Ohtoshi R."/>
            <person name="Malay A.D."/>
            <person name="Moran D.A.P."/>
            <person name="Tomita M."/>
            <person name="Numata K."/>
            <person name="Arakawa K."/>
        </authorList>
    </citation>
    <scope>NUCLEOTIDE SEQUENCE</scope>
</reference>
<evidence type="ECO:0000313" key="3">
    <source>
        <dbReference type="Proteomes" id="UP000887159"/>
    </source>
</evidence>
<dbReference type="PROSITE" id="PS50878">
    <property type="entry name" value="RT_POL"/>
    <property type="match status" value="1"/>
</dbReference>
<gene>
    <name evidence="2" type="primary">RTase_539</name>
    <name evidence="2" type="ORF">TNCV_2622291</name>
</gene>
<feature type="domain" description="Reverse transcriptase" evidence="1">
    <location>
        <begin position="1"/>
        <end position="229"/>
    </location>
</feature>
<keyword evidence="2" id="KW-0548">Nucleotidyltransferase</keyword>
<dbReference type="PANTHER" id="PTHR19446">
    <property type="entry name" value="REVERSE TRANSCRIPTASES"/>
    <property type="match status" value="1"/>
</dbReference>
<dbReference type="EMBL" id="BMAU01021401">
    <property type="protein sequence ID" value="GFY32092.1"/>
    <property type="molecule type" value="Genomic_DNA"/>
</dbReference>
<organism evidence="2 3">
    <name type="scientific">Trichonephila clavipes</name>
    <name type="common">Golden silk orbweaver</name>
    <name type="synonym">Nephila clavipes</name>
    <dbReference type="NCBI Taxonomy" id="2585209"/>
    <lineage>
        <taxon>Eukaryota</taxon>
        <taxon>Metazoa</taxon>
        <taxon>Ecdysozoa</taxon>
        <taxon>Arthropoda</taxon>
        <taxon>Chelicerata</taxon>
        <taxon>Arachnida</taxon>
        <taxon>Araneae</taxon>
        <taxon>Araneomorphae</taxon>
        <taxon>Entelegynae</taxon>
        <taxon>Araneoidea</taxon>
        <taxon>Nephilidae</taxon>
        <taxon>Trichonephila</taxon>
    </lineage>
</organism>
<accession>A0A8X6WBT6</accession>